<evidence type="ECO:0000256" key="1">
    <source>
        <dbReference type="SAM" id="MobiDB-lite"/>
    </source>
</evidence>
<keyword evidence="2" id="KW-0472">Membrane</keyword>
<sequence>MATMVSTLTATSDHRSANGSDGDQTRVQDRGALMTHAIPDMDMIKSSVPELLNDDVLVHDLNGSHLPRSDIRIGIPCLPQIWNKRPSAREERRQAKGNSGTSLAPQLRNVKPAAVHTPAIQQIPHRLSEQSAEEKKVQKPLAKQAPPQRAELDSEGIEILMPLQLRERLKTWNLSSALQLTADENVIFDSSDIETLKQFSHFLYQNGSALFHGLPSRNLVLTLVAVTGPSASWKCICIKGLTKESEITSFHAVLSQRSVRGHYKPWKLCYDKSLVETAASVATYQTNMSEAPQTLCGNLLRTKQPGKGTWISTIGGIIEVDGEFFAVTSAHHPNHSDAISDESILDSASGSSGTSVADTLVEKGVFDTDVEPALIIDTWKEQEHGVDLVNTVGATSILLSKPPQHTNPFFWPDLNTTVREGSDWRLLTVDEEHQLPNCIPFQQSTEGAQTPATAPSPIYLTANTVVLSKRGVYILAGVSGVCPGMLSNNVSILSLGNEGPQIVWSIKLDRGFELQKGDSGSWVVDASTNNILGYVVAISAGSLYLIPLTELFKQILQGRDPGTAICVPSAFKVLLKLARYHYAAEPYGEKPLSEYYSSEALSPQVLKPTSSDQTIVLLNSAIARGEDRVLLARLICTLEEDLWPLLGSFSRWSMSQRRMIDQDLVPILTRMENLRLRSNPEREINVVTESPMADVEKARRPQENPTWTHTRMFADNALSILEWLSKRQIESIGIALLSIFSYALMLGIGVAGGVAATATFAHMEGLPYSRDILGNGAIGGLVLTAIFHVQNVLAAVSTYYRTRVLRTRQDLRTPCWLMEPTQINWLLVIFLQFGLSVARTVLTALTLKSRFHVSNSGPIYISATLASFPLIVEALFMFSTVYGYFFIFMPGLNALAGYTFAFECQHLGYKFSDYQSATAAAAVYGAVNFWSASSLYTTYRSYFKSEDR</sequence>
<keyword evidence="4" id="KW-1185">Reference proteome</keyword>
<feature type="region of interest" description="Disordered" evidence="1">
    <location>
        <begin position="1"/>
        <end position="27"/>
    </location>
</feature>
<evidence type="ECO:0000313" key="3">
    <source>
        <dbReference type="EMBL" id="PMD19503.1"/>
    </source>
</evidence>
<dbReference type="Proteomes" id="UP000235672">
    <property type="component" value="Unassembled WGS sequence"/>
</dbReference>
<dbReference type="OrthoDB" id="5428490at2759"/>
<dbReference type="AlphaFoldDB" id="A0A2J6PZP6"/>
<evidence type="ECO:0000256" key="2">
    <source>
        <dbReference type="SAM" id="Phobius"/>
    </source>
</evidence>
<feature type="transmembrane region" description="Helical" evidence="2">
    <location>
        <begin position="734"/>
        <end position="758"/>
    </location>
</feature>
<feature type="compositionally biased region" description="Polar residues" evidence="1">
    <location>
        <begin position="1"/>
        <end position="22"/>
    </location>
</feature>
<protein>
    <recommendedName>
        <fullName evidence="5">Transmembrane protein</fullName>
    </recommendedName>
</protein>
<name>A0A2J6PZP6_9HELO</name>
<feature type="transmembrane region" description="Helical" evidence="2">
    <location>
        <begin position="778"/>
        <end position="802"/>
    </location>
</feature>
<feature type="transmembrane region" description="Helical" evidence="2">
    <location>
        <begin position="881"/>
        <end position="901"/>
    </location>
</feature>
<keyword evidence="2" id="KW-0812">Transmembrane</keyword>
<gene>
    <name evidence="3" type="ORF">NA56DRAFT_750590</name>
</gene>
<feature type="region of interest" description="Disordered" evidence="1">
    <location>
        <begin position="123"/>
        <end position="148"/>
    </location>
</feature>
<accession>A0A2J6PZP6</accession>
<feature type="transmembrane region" description="Helical" evidence="2">
    <location>
        <begin position="531"/>
        <end position="549"/>
    </location>
</feature>
<dbReference type="STRING" id="1745343.A0A2J6PZP6"/>
<reference evidence="3 4" key="1">
    <citation type="submission" date="2016-05" db="EMBL/GenBank/DDBJ databases">
        <title>A degradative enzymes factory behind the ericoid mycorrhizal symbiosis.</title>
        <authorList>
            <consortium name="DOE Joint Genome Institute"/>
            <person name="Martino E."/>
            <person name="Morin E."/>
            <person name="Grelet G."/>
            <person name="Kuo A."/>
            <person name="Kohler A."/>
            <person name="Daghino S."/>
            <person name="Barry K."/>
            <person name="Choi C."/>
            <person name="Cichocki N."/>
            <person name="Clum A."/>
            <person name="Copeland A."/>
            <person name="Hainaut M."/>
            <person name="Haridas S."/>
            <person name="Labutti K."/>
            <person name="Lindquist E."/>
            <person name="Lipzen A."/>
            <person name="Khouja H.-R."/>
            <person name="Murat C."/>
            <person name="Ohm R."/>
            <person name="Olson A."/>
            <person name="Spatafora J."/>
            <person name="Veneault-Fourrey C."/>
            <person name="Henrissat B."/>
            <person name="Grigoriev I."/>
            <person name="Martin F."/>
            <person name="Perotto S."/>
        </authorList>
    </citation>
    <scope>NUCLEOTIDE SEQUENCE [LARGE SCALE GENOMIC DNA]</scope>
    <source>
        <strain evidence="3 4">UAMH 7357</strain>
    </source>
</reference>
<proteinExistence type="predicted"/>
<feature type="compositionally biased region" description="Basic and acidic residues" evidence="1">
    <location>
        <begin position="126"/>
        <end position="137"/>
    </location>
</feature>
<evidence type="ECO:0008006" key="5">
    <source>
        <dbReference type="Google" id="ProtNLM"/>
    </source>
</evidence>
<feature type="transmembrane region" description="Helical" evidence="2">
    <location>
        <begin position="859"/>
        <end position="876"/>
    </location>
</feature>
<feature type="region of interest" description="Disordered" evidence="1">
    <location>
        <begin position="86"/>
        <end position="109"/>
    </location>
</feature>
<keyword evidence="2" id="KW-1133">Transmembrane helix</keyword>
<dbReference type="EMBL" id="KZ613489">
    <property type="protein sequence ID" value="PMD19503.1"/>
    <property type="molecule type" value="Genomic_DNA"/>
</dbReference>
<feature type="transmembrane region" description="Helical" evidence="2">
    <location>
        <begin position="823"/>
        <end position="847"/>
    </location>
</feature>
<organism evidence="3 4">
    <name type="scientific">Hyaloscypha hepaticicola</name>
    <dbReference type="NCBI Taxonomy" id="2082293"/>
    <lineage>
        <taxon>Eukaryota</taxon>
        <taxon>Fungi</taxon>
        <taxon>Dikarya</taxon>
        <taxon>Ascomycota</taxon>
        <taxon>Pezizomycotina</taxon>
        <taxon>Leotiomycetes</taxon>
        <taxon>Helotiales</taxon>
        <taxon>Hyaloscyphaceae</taxon>
        <taxon>Hyaloscypha</taxon>
    </lineage>
</organism>
<evidence type="ECO:0000313" key="4">
    <source>
        <dbReference type="Proteomes" id="UP000235672"/>
    </source>
</evidence>
<feature type="transmembrane region" description="Helical" evidence="2">
    <location>
        <begin position="921"/>
        <end position="939"/>
    </location>
</feature>